<reference evidence="9 10" key="1">
    <citation type="submission" date="2020-08" db="EMBL/GenBank/DDBJ databases">
        <authorList>
            <person name="Liu C."/>
            <person name="Sun Q."/>
        </authorList>
    </citation>
    <scope>NUCLEOTIDE SEQUENCE [LARGE SCALE GENOMIC DNA]</scope>
    <source>
        <strain evidence="9 10">NSJ-8</strain>
    </source>
</reference>
<evidence type="ECO:0000256" key="5">
    <source>
        <dbReference type="ARBA" id="ARBA00023295"/>
    </source>
</evidence>
<evidence type="ECO:0000256" key="4">
    <source>
        <dbReference type="ARBA" id="ARBA00023277"/>
    </source>
</evidence>
<accession>A0A7G9FV74</accession>
<evidence type="ECO:0000259" key="8">
    <source>
        <dbReference type="Pfam" id="PF00150"/>
    </source>
</evidence>
<protein>
    <submittedName>
        <fullName evidence="9">Cellulase family glycosylhydrolase</fullName>
    </submittedName>
</protein>
<keyword evidence="3" id="KW-0136">Cellulose degradation</keyword>
<dbReference type="GO" id="GO:0009986">
    <property type="term" value="C:cell surface"/>
    <property type="evidence" value="ECO:0007669"/>
    <property type="project" value="TreeGrafter"/>
</dbReference>
<organism evidence="9 10">
    <name type="scientific">Simiaoa sunii</name>
    <dbReference type="NCBI Taxonomy" id="2763672"/>
    <lineage>
        <taxon>Bacteria</taxon>
        <taxon>Bacillati</taxon>
        <taxon>Bacillota</taxon>
        <taxon>Clostridia</taxon>
        <taxon>Lachnospirales</taxon>
        <taxon>Lachnospiraceae</taxon>
        <taxon>Simiaoa</taxon>
    </lineage>
</organism>
<evidence type="ECO:0000313" key="9">
    <source>
        <dbReference type="EMBL" id="QNM02456.1"/>
    </source>
</evidence>
<evidence type="ECO:0000313" key="10">
    <source>
        <dbReference type="Proteomes" id="UP000515981"/>
    </source>
</evidence>
<dbReference type="SUPFAM" id="SSF51445">
    <property type="entry name" value="(Trans)glycosidases"/>
    <property type="match status" value="1"/>
</dbReference>
<evidence type="ECO:0000256" key="2">
    <source>
        <dbReference type="ARBA" id="ARBA00022801"/>
    </source>
</evidence>
<name>A0A7G9FV74_9FIRM</name>
<sequence length="340" mass="39628">MKLERGINLGGYLSQCVHSTEHYDAFIQEEDIRKIASMGFDHVRLAIDYEVLEDEYGRTREEGFAYVTRAVEWCKRQELNIVLDLHKAYGYDFNNAGDQKKNILFTNKMVQKRFVNLWIKIAEHYANETHVAFELLNEVVEQENAEAWNLLIAETVDAIRRIARDTIIIYGGIQWNSVKTLKLLEKPKDENILFTFHFYEPLLFTHQKAHWVPTISQTEDIYYPEAMDYYRTKSLPIGYQGEVVCKAQSQTMGTEFITEMVMEAVTAAKNAGVTLYCGEFGVIDQAPVEDTLRWFMDVDTVFRQFGIGCAVWTYKEMDFGLMGEHYAPIREQLLTLWNRK</sequence>
<dbReference type="InterPro" id="IPR018087">
    <property type="entry name" value="Glyco_hydro_5_CS"/>
</dbReference>
<dbReference type="PANTHER" id="PTHR31297">
    <property type="entry name" value="GLUCAN ENDO-1,6-BETA-GLUCOSIDASE B"/>
    <property type="match status" value="1"/>
</dbReference>
<keyword evidence="4" id="KW-0119">Carbohydrate metabolism</keyword>
<feature type="domain" description="Glycoside hydrolase family 5" evidence="8">
    <location>
        <begin position="22"/>
        <end position="315"/>
    </location>
</feature>
<dbReference type="PROSITE" id="PS00659">
    <property type="entry name" value="GLYCOSYL_HYDROL_F5"/>
    <property type="match status" value="1"/>
</dbReference>
<dbReference type="GO" id="GO:0008422">
    <property type="term" value="F:beta-glucosidase activity"/>
    <property type="evidence" value="ECO:0007669"/>
    <property type="project" value="TreeGrafter"/>
</dbReference>
<dbReference type="Pfam" id="PF00150">
    <property type="entry name" value="Cellulase"/>
    <property type="match status" value="1"/>
</dbReference>
<keyword evidence="6" id="KW-0624">Polysaccharide degradation</keyword>
<dbReference type="PANTHER" id="PTHR31297:SF41">
    <property type="entry name" value="ENDOGLUCANASE, PUTATIVE (AFU_ORTHOLOGUE AFUA_5G01830)-RELATED"/>
    <property type="match status" value="1"/>
</dbReference>
<evidence type="ECO:0000256" key="3">
    <source>
        <dbReference type="ARBA" id="ARBA00023001"/>
    </source>
</evidence>
<keyword evidence="2 7" id="KW-0378">Hydrolase</keyword>
<evidence type="ECO:0000256" key="1">
    <source>
        <dbReference type="ARBA" id="ARBA00005641"/>
    </source>
</evidence>
<comment type="similarity">
    <text evidence="1 7">Belongs to the glycosyl hydrolase 5 (cellulase A) family.</text>
</comment>
<dbReference type="InterPro" id="IPR001547">
    <property type="entry name" value="Glyco_hydro_5"/>
</dbReference>
<dbReference type="Gene3D" id="3.20.20.80">
    <property type="entry name" value="Glycosidases"/>
    <property type="match status" value="1"/>
</dbReference>
<dbReference type="RefSeq" id="WP_118545337.1">
    <property type="nucleotide sequence ID" value="NZ_CP060633.1"/>
</dbReference>
<dbReference type="EMBL" id="CP060633">
    <property type="protein sequence ID" value="QNM02456.1"/>
    <property type="molecule type" value="Genomic_DNA"/>
</dbReference>
<evidence type="ECO:0000256" key="6">
    <source>
        <dbReference type="ARBA" id="ARBA00023326"/>
    </source>
</evidence>
<dbReference type="Proteomes" id="UP000515981">
    <property type="component" value="Chromosome"/>
</dbReference>
<dbReference type="AlphaFoldDB" id="A0A7G9FV74"/>
<dbReference type="GO" id="GO:0005576">
    <property type="term" value="C:extracellular region"/>
    <property type="evidence" value="ECO:0007669"/>
    <property type="project" value="TreeGrafter"/>
</dbReference>
<dbReference type="InterPro" id="IPR050386">
    <property type="entry name" value="Glycosyl_hydrolase_5"/>
</dbReference>
<dbReference type="GO" id="GO:0030245">
    <property type="term" value="P:cellulose catabolic process"/>
    <property type="evidence" value="ECO:0007669"/>
    <property type="project" value="UniProtKB-KW"/>
</dbReference>
<evidence type="ECO:0000256" key="7">
    <source>
        <dbReference type="RuleBase" id="RU361153"/>
    </source>
</evidence>
<dbReference type="InterPro" id="IPR017853">
    <property type="entry name" value="GH"/>
</dbReference>
<gene>
    <name evidence="9" type="ORF">H9Q77_15645</name>
</gene>
<proteinExistence type="inferred from homology"/>
<keyword evidence="5 7" id="KW-0326">Glycosidase</keyword>
<dbReference type="KEGG" id="ssun:H9Q77_15645"/>
<keyword evidence="10" id="KW-1185">Reference proteome</keyword>